<dbReference type="InterPro" id="IPR051707">
    <property type="entry name" value="PI-Interact_SigTrans_Reg"/>
</dbReference>
<dbReference type="STRING" id="1156394.T0R4K7"/>
<evidence type="ECO:0000313" key="4">
    <source>
        <dbReference type="Proteomes" id="UP000030762"/>
    </source>
</evidence>
<feature type="domain" description="PH" evidence="2">
    <location>
        <begin position="1497"/>
        <end position="1598"/>
    </location>
</feature>
<dbReference type="Pfam" id="PF00169">
    <property type="entry name" value="PH"/>
    <property type="match status" value="3"/>
</dbReference>
<dbReference type="eggNOG" id="ENOG502R2MF">
    <property type="taxonomic scope" value="Eukaryota"/>
</dbReference>
<reference evidence="3 4" key="1">
    <citation type="submission" date="2012-04" db="EMBL/GenBank/DDBJ databases">
        <title>The Genome Sequence of Saprolegnia declina VS20.</title>
        <authorList>
            <consortium name="The Broad Institute Genome Sequencing Platform"/>
            <person name="Russ C."/>
            <person name="Nusbaum C."/>
            <person name="Tyler B."/>
            <person name="van West P."/>
            <person name="Dieguez-Uribeondo J."/>
            <person name="de Bruijn I."/>
            <person name="Tripathy S."/>
            <person name="Jiang R."/>
            <person name="Young S.K."/>
            <person name="Zeng Q."/>
            <person name="Gargeya S."/>
            <person name="Fitzgerald M."/>
            <person name="Haas B."/>
            <person name="Abouelleil A."/>
            <person name="Alvarado L."/>
            <person name="Arachchi H.M."/>
            <person name="Berlin A."/>
            <person name="Chapman S.B."/>
            <person name="Goldberg J."/>
            <person name="Griggs A."/>
            <person name="Gujja S."/>
            <person name="Hansen M."/>
            <person name="Howarth C."/>
            <person name="Imamovic A."/>
            <person name="Larimer J."/>
            <person name="McCowen C."/>
            <person name="Montmayeur A."/>
            <person name="Murphy C."/>
            <person name="Neiman D."/>
            <person name="Pearson M."/>
            <person name="Priest M."/>
            <person name="Roberts A."/>
            <person name="Saif S."/>
            <person name="Shea T."/>
            <person name="Sisk P."/>
            <person name="Sykes S."/>
            <person name="Wortman J."/>
            <person name="Nusbaum C."/>
            <person name="Birren B."/>
        </authorList>
    </citation>
    <scope>NUCLEOTIDE SEQUENCE [LARGE SCALE GENOMIC DNA]</scope>
    <source>
        <strain evidence="3 4">VS20</strain>
    </source>
</reference>
<gene>
    <name evidence="3" type="ORF">SDRG_00756</name>
</gene>
<dbReference type="OrthoDB" id="63022at2759"/>
<dbReference type="Gene3D" id="2.30.29.30">
    <property type="entry name" value="Pleckstrin-homology domain (PH domain)/Phosphotyrosine-binding domain (PTB)"/>
    <property type="match status" value="6"/>
</dbReference>
<dbReference type="SMART" id="SM00233">
    <property type="entry name" value="PH"/>
    <property type="match status" value="11"/>
</dbReference>
<organism evidence="3 4">
    <name type="scientific">Saprolegnia diclina (strain VS20)</name>
    <dbReference type="NCBI Taxonomy" id="1156394"/>
    <lineage>
        <taxon>Eukaryota</taxon>
        <taxon>Sar</taxon>
        <taxon>Stramenopiles</taxon>
        <taxon>Oomycota</taxon>
        <taxon>Saprolegniomycetes</taxon>
        <taxon>Saprolegniales</taxon>
        <taxon>Saprolegniaceae</taxon>
        <taxon>Saprolegnia</taxon>
    </lineage>
</organism>
<dbReference type="Proteomes" id="UP000030762">
    <property type="component" value="Unassembled WGS sequence"/>
</dbReference>
<feature type="domain" description="PH" evidence="2">
    <location>
        <begin position="1780"/>
        <end position="1882"/>
    </location>
</feature>
<feature type="domain" description="PH" evidence="2">
    <location>
        <begin position="1635"/>
        <end position="1754"/>
    </location>
</feature>
<dbReference type="PROSITE" id="PS50003">
    <property type="entry name" value="PH_DOMAIN"/>
    <property type="match status" value="6"/>
</dbReference>
<keyword evidence="4" id="KW-1185">Reference proteome</keyword>
<dbReference type="OMA" id="MHRRYYV"/>
<dbReference type="PANTHER" id="PTHR14336:SF16">
    <property type="entry name" value="PH DOMAIN-CONTAINING PROTEIN"/>
    <property type="match status" value="1"/>
</dbReference>
<dbReference type="PANTHER" id="PTHR14336">
    <property type="entry name" value="TANDEM PH DOMAIN CONTAINING PROTEIN"/>
    <property type="match status" value="1"/>
</dbReference>
<proteinExistence type="predicted"/>
<dbReference type="InterPro" id="IPR011993">
    <property type="entry name" value="PH-like_dom_sf"/>
</dbReference>
<evidence type="ECO:0000313" key="3">
    <source>
        <dbReference type="EMBL" id="EQC41901.1"/>
    </source>
</evidence>
<dbReference type="InParanoid" id="T0R4K7"/>
<sequence>MQGYLWKRGHALPTMSRRYCVLDGSMLAVYHAEREHELGLTPSSVYEIREVLPWDGHTRLKKYEHGFAVSTLGGKTYQCSADTMAAQEQWIAAIQESLAEPYRIVADEIVEAQKQLQDDIELEHETADTAAIAVRKAEVSSKAIRAHEEQIQSLRIQISEIEAQIVAAQAEASTSTLAADNAKKAATAAKQVAHHVMMQVNTAETASSTAVQDAAAEASKCSAMAEVAATAAATAQIAAKDLAKAKAALIEALHKATDALQAFKAEAEANISVASGALQTAHSAKARTRLRVASWSSSPSHVDALAQGYLFCKHALRPTMHSKYFVLYGKTLCWYKNADDFIQHANAPLGVVHVAGGVNEWSGRVGLTTASHPFSIPTVEGKTLHCSAPVSHDVAMWNAAFLIGMTMNPMSPERARAAKSRRDSFDLTSPPRVGKQRASFFAADSSSPLDTSPQLVQVEAETPTVEGYLVKQGHFVPTMKQKYVVLVGNHVFFYASHDAYVAKTTVDVGCSEVASVGEWDGHTLLLTYPHPFRIETVAHAQVLCSAPTAAEKAKWMRGLRAAMAKHAVAATTTSTPIGDVVLDPEVQALTTLLRNYYTEHNPTKQDDITTLLKLFDGRESQLLSHLDATYGTTLVRDHADLLSTLEARHERLAARAAEFAIVPDAGMPHLEGVADLSVPSAFGSSSSSEVYLVLLGHQLMHFTSRTAALTAPETPTSVVNVCEAMAGVYAADMTVLDTAGTKHLYRLHLEASRDHWLHVLALGVDHARTHGLMAVTLSDHKTVLHEIVPGASDASTTPEATAFKSAIVAFYNEHNPDGLAGVDALLVYFRGQEHLLLESLDAMYGASLASDPALQALCAELAGAASAIDRRGSFWRKSLLPDGSLPPLRRKAGYVKVKAPPSIPKLKRAFAVLSEDGHLALFVDAMQDVTLLASTAVHSVRVGDGQFSLYVDTTFLQCDSEIEAHEWLSACHVAIAAQHVHTLSASPLAQFLFDYYKVHNPAKVREVPLLLDSFGGRERELLVKLDAVYHTQVTSDAYAISLLPAASSSSSDASPSQTELVRGYLLMKGYHLPSLTRFFGVLSGNTLAVYDTEDDHVEKKTTYEPKRVAAVVAWSGSTHTECTFGLEIITDDHKTFFCAFAKEDDQLHWASAFRHGIAIARIEHRASTGVLASEGTQTLRRLLLQRFGHIHPSLADDLDALLEYAHGFDMELLTQMDRKYGTEMASDEEIVSLLGPLASNATLLTPVKGMEGPVSVVTAEGQVKAHVYAVLDGTQLQCYVSREGYKTCVTTPTLSIAIATIGSFETTGFVMDTQDEGMVVYMLTASTDDQRQWLDAVQNALDKAALDSLFHTIPTDTAGVFSSFVFVHDPTSASSSSGKEGFKLLTLKTKPKRPAKRYVVLDGLELKVYLAPSDVEPNRRLAVSSLCSWDEAPNGFVVHCLDHAQKASDVYCSVESPELQAKWLDHYAIVQKQQLGDALLDDQAYEVAHATASTFDTSPVKGYMMYEPKASRAERREGYFFLHETHLWAFTSELSARSGDAPILDLEMVMLLEHEAGVDANDFYIEARVNGALKPLRFITADRDDRNVWVQALSSVLQSARGLALLETTQQLLHESPTPSQAIAEANRANFVVPGSSMEGMLTQVQTAYWLFSHDEPRYFVLKQASLWSFASAAEARLLHATSSNNNNDNEMEASAELHVTSVSDWALPQGSAQHGFHVHYHLGESSETLVAQLMAPSLDEKERWVRAIKEAQEDSLREAYYNDLLAHETELHTAAAPIVLAYEGFVKTRKTRLTSPWREHYCVLKGPWLSLYASHDTYLTAPDSPLEKHEVVLVSDWHGSLSLAVRHVFRVETLDDGFLEVSVGTDGEKVKWMKTLEAAVAAVPAHDVVSRNAALTSYPGASMEGYLIKKGHGLRVAKKRYCVLLSTEWLYFNSQEDALAEAQPLGVLKVLGAKPMAADATTYIDFTSTVPEHTFVLDVQGQKSVLCEAHNSAEQHLWLAHISAELEKEASLGRGLQASKESAQKKAEAMKAAVATLGAAQAHASAEMALTDDLLKKLQDDDDEDDVSSDNDDSDGATLYIEYVDTNGGFAPEDSPMRRTSKNKLVQHFGDDALSKSMASRPFWQLFCSCFYRPPSTTLHQDDPLLTEDEKRLYKVQFYANGAIDPSL</sequence>
<keyword evidence="1" id="KW-0175">Coiled coil</keyword>
<dbReference type="CDD" id="cd00821">
    <property type="entry name" value="PH"/>
    <property type="match status" value="4"/>
</dbReference>
<dbReference type="RefSeq" id="XP_008604470.1">
    <property type="nucleotide sequence ID" value="XM_008606248.1"/>
</dbReference>
<feature type="domain" description="PH" evidence="2">
    <location>
        <begin position="1901"/>
        <end position="2008"/>
    </location>
</feature>
<dbReference type="SUPFAM" id="SSF50729">
    <property type="entry name" value="PH domain-like"/>
    <property type="match status" value="7"/>
</dbReference>
<feature type="coiled-coil region" evidence="1">
    <location>
        <begin position="137"/>
        <end position="171"/>
    </location>
</feature>
<name>T0R4K7_SAPDV</name>
<dbReference type="VEuPathDB" id="FungiDB:SDRG_00756"/>
<feature type="domain" description="PH" evidence="2">
    <location>
        <begin position="1"/>
        <end position="99"/>
    </location>
</feature>
<accession>T0R4K7</accession>
<dbReference type="InterPro" id="IPR001849">
    <property type="entry name" value="PH_domain"/>
</dbReference>
<dbReference type="GeneID" id="19941483"/>
<dbReference type="EMBL" id="JH767133">
    <property type="protein sequence ID" value="EQC41901.1"/>
    <property type="molecule type" value="Genomic_DNA"/>
</dbReference>
<protein>
    <recommendedName>
        <fullName evidence="2">PH domain-containing protein</fullName>
    </recommendedName>
</protein>
<feature type="domain" description="PH" evidence="2">
    <location>
        <begin position="462"/>
        <end position="564"/>
    </location>
</feature>
<evidence type="ECO:0000259" key="2">
    <source>
        <dbReference type="PROSITE" id="PS50003"/>
    </source>
</evidence>
<evidence type="ECO:0000256" key="1">
    <source>
        <dbReference type="SAM" id="Coils"/>
    </source>
</evidence>